<dbReference type="GO" id="GO:0003723">
    <property type="term" value="F:RNA binding"/>
    <property type="evidence" value="ECO:0007669"/>
    <property type="project" value="InterPro"/>
</dbReference>
<keyword evidence="6 11" id="KW-0695">RNA-directed DNA polymerase</keyword>
<proteinExistence type="inferred from homology"/>
<dbReference type="InterPro" id="IPR000477">
    <property type="entry name" value="RT_dom"/>
</dbReference>
<dbReference type="InterPro" id="IPR000123">
    <property type="entry name" value="Reverse_transcriptase_msDNA"/>
</dbReference>
<evidence type="ECO:0000256" key="1">
    <source>
        <dbReference type="ARBA" id="ARBA00012493"/>
    </source>
</evidence>
<evidence type="ECO:0000256" key="9">
    <source>
        <dbReference type="ARBA" id="ARBA00048173"/>
    </source>
</evidence>
<evidence type="ECO:0000256" key="5">
    <source>
        <dbReference type="ARBA" id="ARBA00022842"/>
    </source>
</evidence>
<protein>
    <recommendedName>
        <fullName evidence="1">RNA-directed DNA polymerase</fullName>
        <ecNumber evidence="1">2.7.7.49</ecNumber>
    </recommendedName>
</protein>
<keyword evidence="3" id="KW-0548">Nucleotidyltransferase</keyword>
<name>A0AAW5LGI2_9PAST</name>
<evidence type="ECO:0000313" key="12">
    <source>
        <dbReference type="Proteomes" id="UP001206350"/>
    </source>
</evidence>
<evidence type="ECO:0000256" key="3">
    <source>
        <dbReference type="ARBA" id="ARBA00022695"/>
    </source>
</evidence>
<keyword evidence="2" id="KW-0808">Transferase</keyword>
<evidence type="ECO:0000256" key="6">
    <source>
        <dbReference type="ARBA" id="ARBA00022918"/>
    </source>
</evidence>
<comment type="catalytic activity">
    <reaction evidence="9">
        <text>DNA(n) + a 2'-deoxyribonucleoside 5'-triphosphate = DNA(n+1) + diphosphate</text>
        <dbReference type="Rhea" id="RHEA:22508"/>
        <dbReference type="Rhea" id="RHEA-COMP:17339"/>
        <dbReference type="Rhea" id="RHEA-COMP:17340"/>
        <dbReference type="ChEBI" id="CHEBI:33019"/>
        <dbReference type="ChEBI" id="CHEBI:61560"/>
        <dbReference type="ChEBI" id="CHEBI:173112"/>
        <dbReference type="EC" id="2.7.7.49"/>
    </reaction>
</comment>
<dbReference type="SUPFAM" id="SSF56672">
    <property type="entry name" value="DNA/RNA polymerases"/>
    <property type="match status" value="1"/>
</dbReference>
<dbReference type="InterPro" id="IPR043502">
    <property type="entry name" value="DNA/RNA_pol_sf"/>
</dbReference>
<sequence>MKIVDVLSLKLLMSNTDIVKFANTAPHRYKVYQIPKRNSSKKRTIAQPSKELKFLQRILCGILEDILPIHNSAFAYKKNIGIKQNAEFHSKNKFLLKMDFKNFFPSINPNLFLRQIESHAISLDEVDKKLLINLIFRKPYREGILELSIGAPSSPLISNFIMYNFDKAISEKCNSMSITYTRYADDITFSTNSVNILFNIPKIVESLLHDIYQGDISLNKEKTVFSSKAHNRHVTGITLSNDSKLSIGRYKKRVLSSKIHHYLLGHLKEDEIQKLKGELAFSFHIEPILKKRFIRKYGKECFLKLDKEL</sequence>
<dbReference type="PANTHER" id="PTHR34047:SF7">
    <property type="entry name" value="RNA-DIRECTED DNA POLYMERASE"/>
    <property type="match status" value="1"/>
</dbReference>
<evidence type="ECO:0000259" key="10">
    <source>
        <dbReference type="PROSITE" id="PS50878"/>
    </source>
</evidence>
<dbReference type="InterPro" id="IPR051083">
    <property type="entry name" value="GrpII_Intron_Splice-Mob/Def"/>
</dbReference>
<evidence type="ECO:0000256" key="2">
    <source>
        <dbReference type="ARBA" id="ARBA00022679"/>
    </source>
</evidence>
<accession>A0AAW5LGI2</accession>
<dbReference type="PRINTS" id="PR00866">
    <property type="entry name" value="RNADNAPOLMS"/>
</dbReference>
<organism evidence="11 12">
    <name type="scientific">Rodentibacter pneumotropicus</name>
    <dbReference type="NCBI Taxonomy" id="758"/>
    <lineage>
        <taxon>Bacteria</taxon>
        <taxon>Pseudomonadati</taxon>
        <taxon>Pseudomonadota</taxon>
        <taxon>Gammaproteobacteria</taxon>
        <taxon>Pasteurellales</taxon>
        <taxon>Pasteurellaceae</taxon>
        <taxon>Rodentibacter</taxon>
    </lineage>
</organism>
<keyword evidence="12" id="KW-1185">Reference proteome</keyword>
<reference evidence="11 12" key="1">
    <citation type="journal article" date="2022" name="Microbiol. Spectr.">
        <title>Microbiota of the Pregnant Mouse: Characterization of the Bacterial Communities in the Oral Cavity, Lung, Intestine, and Vagina through Culture and DNA Sequencing.</title>
        <authorList>
            <person name="Greenberg J.M."/>
            <person name="Romero R."/>
            <person name="Winters A.D."/>
            <person name="Galaz J."/>
            <person name="Garcia-Flores V."/>
            <person name="Arenas-Hernandez M."/>
            <person name="Panzer J."/>
            <person name="Shaffer Z."/>
            <person name="Kracht D.J."/>
            <person name="Gomez-Lopez N."/>
            <person name="Theis K.R."/>
        </authorList>
    </citation>
    <scope>NUCLEOTIDE SEQUENCE [LARGE SCALE GENOMIC DNA]</scope>
    <source>
        <strain evidence="11 12">MAC-C1-H1</strain>
    </source>
</reference>
<dbReference type="EMBL" id="JALJCU010000026">
    <property type="protein sequence ID" value="MCQ9122066.1"/>
    <property type="molecule type" value="Genomic_DNA"/>
</dbReference>
<keyword evidence="4" id="KW-0479">Metal-binding</keyword>
<dbReference type="GO" id="GO:0046872">
    <property type="term" value="F:metal ion binding"/>
    <property type="evidence" value="ECO:0007669"/>
    <property type="project" value="UniProtKB-KW"/>
</dbReference>
<gene>
    <name evidence="11" type="ORF">MUU45_000026</name>
</gene>
<evidence type="ECO:0000313" key="11">
    <source>
        <dbReference type="EMBL" id="MCQ9122066.1"/>
    </source>
</evidence>
<evidence type="ECO:0000256" key="4">
    <source>
        <dbReference type="ARBA" id="ARBA00022723"/>
    </source>
</evidence>
<dbReference type="PANTHER" id="PTHR34047">
    <property type="entry name" value="NUCLEAR INTRON MATURASE 1, MITOCHONDRIAL-RELATED"/>
    <property type="match status" value="1"/>
</dbReference>
<comment type="caution">
    <text evidence="11">The sequence shown here is derived from an EMBL/GenBank/DDBJ whole genome shotgun (WGS) entry which is preliminary data.</text>
</comment>
<keyword evidence="7" id="KW-0051">Antiviral defense</keyword>
<dbReference type="Pfam" id="PF00078">
    <property type="entry name" value="RVT_1"/>
    <property type="match status" value="1"/>
</dbReference>
<keyword evidence="5" id="KW-0460">Magnesium</keyword>
<dbReference type="RefSeq" id="WP_077665164.1">
    <property type="nucleotide sequence ID" value="NZ_JALJCU010000026.1"/>
</dbReference>
<feature type="domain" description="Reverse transcriptase" evidence="10">
    <location>
        <begin position="15"/>
        <end position="239"/>
    </location>
</feature>
<dbReference type="EC" id="2.7.7.49" evidence="1"/>
<dbReference type="Proteomes" id="UP001206350">
    <property type="component" value="Unassembled WGS sequence"/>
</dbReference>
<comment type="similarity">
    <text evidence="8">Belongs to the bacterial reverse transcriptase family.</text>
</comment>
<dbReference type="NCBIfam" id="NF038233">
    <property type="entry name" value="retron_St85_RT"/>
    <property type="match status" value="1"/>
</dbReference>
<dbReference type="AlphaFoldDB" id="A0AAW5LGI2"/>
<dbReference type="CDD" id="cd03487">
    <property type="entry name" value="RT_Bac_retron_II"/>
    <property type="match status" value="1"/>
</dbReference>
<dbReference type="PROSITE" id="PS50878">
    <property type="entry name" value="RT_POL"/>
    <property type="match status" value="1"/>
</dbReference>
<evidence type="ECO:0000256" key="8">
    <source>
        <dbReference type="ARBA" id="ARBA00034120"/>
    </source>
</evidence>
<evidence type="ECO:0000256" key="7">
    <source>
        <dbReference type="ARBA" id="ARBA00023118"/>
    </source>
</evidence>
<dbReference type="GO" id="GO:0003964">
    <property type="term" value="F:RNA-directed DNA polymerase activity"/>
    <property type="evidence" value="ECO:0007669"/>
    <property type="project" value="UniProtKB-KW"/>
</dbReference>
<dbReference type="GO" id="GO:0051607">
    <property type="term" value="P:defense response to virus"/>
    <property type="evidence" value="ECO:0007669"/>
    <property type="project" value="UniProtKB-KW"/>
</dbReference>